<evidence type="ECO:0000256" key="2">
    <source>
        <dbReference type="ARBA" id="ARBA00023043"/>
    </source>
</evidence>
<dbReference type="InterPro" id="IPR036770">
    <property type="entry name" value="Ankyrin_rpt-contain_sf"/>
</dbReference>
<dbReference type="Gene3D" id="1.25.40.20">
    <property type="entry name" value="Ankyrin repeat-containing domain"/>
    <property type="match status" value="2"/>
</dbReference>
<feature type="repeat" description="ANK" evidence="3">
    <location>
        <begin position="262"/>
        <end position="294"/>
    </location>
</feature>
<dbReference type="EMBL" id="JAQHRD010000005">
    <property type="protein sequence ID" value="KAJ6440348.1"/>
    <property type="molecule type" value="Genomic_DNA"/>
</dbReference>
<evidence type="ECO:0000256" key="1">
    <source>
        <dbReference type="ARBA" id="ARBA00022737"/>
    </source>
</evidence>
<feature type="repeat" description="ANK" evidence="3">
    <location>
        <begin position="151"/>
        <end position="183"/>
    </location>
</feature>
<dbReference type="AlphaFoldDB" id="A0AB34FMH2"/>
<dbReference type="PROSITE" id="PS50088">
    <property type="entry name" value="ANK_REPEAT"/>
    <property type="match status" value="5"/>
</dbReference>
<accession>A0AB34FMH2</accession>
<dbReference type="Pfam" id="PF00023">
    <property type="entry name" value="Ank"/>
    <property type="match status" value="1"/>
</dbReference>
<dbReference type="InterPro" id="IPR002110">
    <property type="entry name" value="Ankyrin_rpt"/>
</dbReference>
<keyword evidence="5" id="KW-1185">Reference proteome</keyword>
<dbReference type="PROSITE" id="PS50297">
    <property type="entry name" value="ANK_REP_REGION"/>
    <property type="match status" value="4"/>
</dbReference>
<gene>
    <name evidence="4" type="ORF">O9K51_06138</name>
</gene>
<evidence type="ECO:0008006" key="6">
    <source>
        <dbReference type="Google" id="ProtNLM"/>
    </source>
</evidence>
<dbReference type="Pfam" id="PF12796">
    <property type="entry name" value="Ank_2"/>
    <property type="match status" value="2"/>
</dbReference>
<keyword evidence="2 3" id="KW-0040">ANK repeat</keyword>
<protein>
    <recommendedName>
        <fullName evidence="6">Ankyrin repeat protein</fullName>
    </recommendedName>
</protein>
<feature type="repeat" description="ANK" evidence="3">
    <location>
        <begin position="54"/>
        <end position="82"/>
    </location>
</feature>
<keyword evidence="1" id="KW-0677">Repeat</keyword>
<feature type="repeat" description="ANK" evidence="3">
    <location>
        <begin position="118"/>
        <end position="150"/>
    </location>
</feature>
<dbReference type="PANTHER" id="PTHR24198">
    <property type="entry name" value="ANKYRIN REPEAT AND PROTEIN KINASE DOMAIN-CONTAINING PROTEIN"/>
    <property type="match status" value="1"/>
</dbReference>
<evidence type="ECO:0000313" key="5">
    <source>
        <dbReference type="Proteomes" id="UP001163105"/>
    </source>
</evidence>
<proteinExistence type="predicted"/>
<dbReference type="Proteomes" id="UP001163105">
    <property type="component" value="Unassembled WGS sequence"/>
</dbReference>
<name>A0AB34FMH2_9HYPO</name>
<reference evidence="4" key="1">
    <citation type="submission" date="2023-01" db="EMBL/GenBank/DDBJ databases">
        <title>The growth and conidiation of Purpureocillium lavendulum are regulated by nitrogen source and histone H3K14 acetylation.</title>
        <authorList>
            <person name="Tang P."/>
            <person name="Han J."/>
            <person name="Zhang C."/>
            <person name="Tang P."/>
            <person name="Qi F."/>
            <person name="Zhang K."/>
            <person name="Liang L."/>
        </authorList>
    </citation>
    <scope>NUCLEOTIDE SEQUENCE</scope>
    <source>
        <strain evidence="4">YMF1.00683</strain>
    </source>
</reference>
<sequence>MGIEIRRAFVLEMAARKGRTEIVEFILKDVDNIGSHMDHQDLSRDTGYFRPCEPLHAAAIGGKRTIARLLLARGADVNAISAEDHKKTPLHCAVESGNLRFISLLLASGANTTTQDAMGHTALHTAARREGAQAMELLLENGAAVHAHNDTARTPMYTAIQFNNEKCVKALLKHGATLPRHHAPALFVALSLSSFKAARAILEHFPNLPIVQRFANGRKSHALTTATSKLELFGSAVDAGNLIEVVKILVDRGADISAVDFLGRTALHHACAAACGDIAYLLVSKGANIHAEDRNRVTPFDIAVKYHVDNRSVRGSMTVNEMFKFERHTD</sequence>
<dbReference type="SUPFAM" id="SSF48403">
    <property type="entry name" value="Ankyrin repeat"/>
    <property type="match status" value="1"/>
</dbReference>
<organism evidence="4 5">
    <name type="scientific">Purpureocillium lavendulum</name>
    <dbReference type="NCBI Taxonomy" id="1247861"/>
    <lineage>
        <taxon>Eukaryota</taxon>
        <taxon>Fungi</taxon>
        <taxon>Dikarya</taxon>
        <taxon>Ascomycota</taxon>
        <taxon>Pezizomycotina</taxon>
        <taxon>Sordariomycetes</taxon>
        <taxon>Hypocreomycetidae</taxon>
        <taxon>Hypocreales</taxon>
        <taxon>Ophiocordycipitaceae</taxon>
        <taxon>Purpureocillium</taxon>
    </lineage>
</organism>
<feature type="repeat" description="ANK" evidence="3">
    <location>
        <begin position="85"/>
        <end position="117"/>
    </location>
</feature>
<comment type="caution">
    <text evidence="4">The sequence shown here is derived from an EMBL/GenBank/DDBJ whole genome shotgun (WGS) entry which is preliminary data.</text>
</comment>
<dbReference type="SMART" id="SM00248">
    <property type="entry name" value="ANK"/>
    <property type="match status" value="8"/>
</dbReference>
<evidence type="ECO:0000256" key="3">
    <source>
        <dbReference type="PROSITE-ProRule" id="PRU00023"/>
    </source>
</evidence>
<dbReference type="PRINTS" id="PR01415">
    <property type="entry name" value="ANKYRIN"/>
</dbReference>
<dbReference type="PANTHER" id="PTHR24198:SF165">
    <property type="entry name" value="ANKYRIN REPEAT-CONTAINING PROTEIN-RELATED"/>
    <property type="match status" value="1"/>
</dbReference>
<evidence type="ECO:0000313" key="4">
    <source>
        <dbReference type="EMBL" id="KAJ6440348.1"/>
    </source>
</evidence>